<dbReference type="OrthoDB" id="3793764at2759"/>
<dbReference type="Proteomes" id="UP000244855">
    <property type="component" value="Unassembled WGS sequence"/>
</dbReference>
<organism evidence="2 3">
    <name type="scientific">Periconia macrospinosa</name>
    <dbReference type="NCBI Taxonomy" id="97972"/>
    <lineage>
        <taxon>Eukaryota</taxon>
        <taxon>Fungi</taxon>
        <taxon>Dikarya</taxon>
        <taxon>Ascomycota</taxon>
        <taxon>Pezizomycotina</taxon>
        <taxon>Dothideomycetes</taxon>
        <taxon>Pleosporomycetidae</taxon>
        <taxon>Pleosporales</taxon>
        <taxon>Massarineae</taxon>
        <taxon>Periconiaceae</taxon>
        <taxon>Periconia</taxon>
    </lineage>
</organism>
<evidence type="ECO:0000256" key="1">
    <source>
        <dbReference type="SAM" id="MobiDB-lite"/>
    </source>
</evidence>
<proteinExistence type="predicted"/>
<gene>
    <name evidence="2" type="ORF">DM02DRAFT_610495</name>
</gene>
<name>A0A2V1E5G0_9PLEO</name>
<sequence length="156" mass="18499">MVDREQATRLLVHVRINDRLSPSLEAVRQKHKSHRSEPPYINLCSTTLQSQYFRHSEDMFRQHTNKKLQSASEAQRRPTFPSEVSTGRVQDKFPAYEDFPWEKIEEYFKTKWPNWDNFNAKHVSPFSRGGWQDETSILIHHVGRWATAGNLRSRNF</sequence>
<keyword evidence="3" id="KW-1185">Reference proteome</keyword>
<protein>
    <submittedName>
        <fullName evidence="2">Uncharacterized protein</fullName>
    </submittedName>
</protein>
<accession>A0A2V1E5G0</accession>
<evidence type="ECO:0000313" key="3">
    <source>
        <dbReference type="Proteomes" id="UP000244855"/>
    </source>
</evidence>
<reference evidence="2 3" key="1">
    <citation type="journal article" date="2018" name="Sci. Rep.">
        <title>Comparative genomics provides insights into the lifestyle and reveals functional heterogeneity of dark septate endophytic fungi.</title>
        <authorList>
            <person name="Knapp D.G."/>
            <person name="Nemeth J.B."/>
            <person name="Barry K."/>
            <person name="Hainaut M."/>
            <person name="Henrissat B."/>
            <person name="Johnson J."/>
            <person name="Kuo A."/>
            <person name="Lim J.H.P."/>
            <person name="Lipzen A."/>
            <person name="Nolan M."/>
            <person name="Ohm R.A."/>
            <person name="Tamas L."/>
            <person name="Grigoriev I.V."/>
            <person name="Spatafora J.W."/>
            <person name="Nagy L.G."/>
            <person name="Kovacs G.M."/>
        </authorList>
    </citation>
    <scope>NUCLEOTIDE SEQUENCE [LARGE SCALE GENOMIC DNA]</scope>
    <source>
        <strain evidence="2 3">DSE2036</strain>
    </source>
</reference>
<dbReference type="EMBL" id="KZ805312">
    <property type="protein sequence ID" value="PVI05813.1"/>
    <property type="molecule type" value="Genomic_DNA"/>
</dbReference>
<dbReference type="AlphaFoldDB" id="A0A2V1E5G0"/>
<evidence type="ECO:0000313" key="2">
    <source>
        <dbReference type="EMBL" id="PVI05813.1"/>
    </source>
</evidence>
<feature type="region of interest" description="Disordered" evidence="1">
    <location>
        <begin position="63"/>
        <end position="86"/>
    </location>
</feature>